<evidence type="ECO:0000256" key="6">
    <source>
        <dbReference type="ARBA" id="ARBA00023053"/>
    </source>
</evidence>
<dbReference type="PRINTS" id="PR01078">
    <property type="entry name" value="AMINACHANNEL"/>
</dbReference>
<feature type="region of interest" description="Disordered" evidence="12">
    <location>
        <begin position="27"/>
        <end position="61"/>
    </location>
</feature>
<gene>
    <name evidence="13" type="ORF">PoB_003483200</name>
</gene>
<dbReference type="GO" id="GO:0015280">
    <property type="term" value="F:ligand-gated sodium channel activity"/>
    <property type="evidence" value="ECO:0007669"/>
    <property type="project" value="TreeGrafter"/>
</dbReference>
<evidence type="ECO:0000256" key="2">
    <source>
        <dbReference type="ARBA" id="ARBA00022448"/>
    </source>
</evidence>
<dbReference type="AlphaFoldDB" id="A0AAV4AMY7"/>
<evidence type="ECO:0000313" key="14">
    <source>
        <dbReference type="Proteomes" id="UP000735302"/>
    </source>
</evidence>
<dbReference type="PANTHER" id="PTHR11690:SF248">
    <property type="entry name" value="PICKPOCKET 17, ISOFORM A"/>
    <property type="match status" value="1"/>
</dbReference>
<keyword evidence="13" id="KW-0648">Protein biosynthesis</keyword>
<evidence type="ECO:0000256" key="9">
    <source>
        <dbReference type="ARBA" id="ARBA00023201"/>
    </source>
</evidence>
<proteinExistence type="inferred from homology"/>
<dbReference type="EMBL" id="BLXT01003952">
    <property type="protein sequence ID" value="GFO08327.1"/>
    <property type="molecule type" value="Genomic_DNA"/>
</dbReference>
<evidence type="ECO:0000256" key="10">
    <source>
        <dbReference type="ARBA" id="ARBA00023303"/>
    </source>
</evidence>
<organism evidence="13 14">
    <name type="scientific">Plakobranchus ocellatus</name>
    <dbReference type="NCBI Taxonomy" id="259542"/>
    <lineage>
        <taxon>Eukaryota</taxon>
        <taxon>Metazoa</taxon>
        <taxon>Spiralia</taxon>
        <taxon>Lophotrochozoa</taxon>
        <taxon>Mollusca</taxon>
        <taxon>Gastropoda</taxon>
        <taxon>Heterobranchia</taxon>
        <taxon>Euthyneura</taxon>
        <taxon>Panpulmonata</taxon>
        <taxon>Sacoglossa</taxon>
        <taxon>Placobranchoidea</taxon>
        <taxon>Plakobranchidae</taxon>
        <taxon>Plakobranchus</taxon>
    </lineage>
</organism>
<keyword evidence="3 11" id="KW-0894">Sodium channel</keyword>
<dbReference type="GO" id="GO:0003743">
    <property type="term" value="F:translation initiation factor activity"/>
    <property type="evidence" value="ECO:0007669"/>
    <property type="project" value="UniProtKB-KW"/>
</dbReference>
<dbReference type="Proteomes" id="UP000735302">
    <property type="component" value="Unassembled WGS sequence"/>
</dbReference>
<evidence type="ECO:0000256" key="3">
    <source>
        <dbReference type="ARBA" id="ARBA00022461"/>
    </source>
</evidence>
<reference evidence="13 14" key="1">
    <citation type="journal article" date="2021" name="Elife">
        <title>Chloroplast acquisition without the gene transfer in kleptoplastic sea slugs, Plakobranchus ocellatus.</title>
        <authorList>
            <person name="Maeda T."/>
            <person name="Takahashi S."/>
            <person name="Yoshida T."/>
            <person name="Shimamura S."/>
            <person name="Takaki Y."/>
            <person name="Nagai Y."/>
            <person name="Toyoda A."/>
            <person name="Suzuki Y."/>
            <person name="Arimoto A."/>
            <person name="Ishii H."/>
            <person name="Satoh N."/>
            <person name="Nishiyama T."/>
            <person name="Hasebe M."/>
            <person name="Maruyama T."/>
            <person name="Minagawa J."/>
            <person name="Obokata J."/>
            <person name="Shigenobu S."/>
        </authorList>
    </citation>
    <scope>NUCLEOTIDE SEQUENCE [LARGE SCALE GENOMIC DNA]</scope>
</reference>
<evidence type="ECO:0000256" key="5">
    <source>
        <dbReference type="ARBA" id="ARBA00022989"/>
    </source>
</evidence>
<evidence type="ECO:0000256" key="11">
    <source>
        <dbReference type="RuleBase" id="RU000679"/>
    </source>
</evidence>
<keyword evidence="8" id="KW-0472">Membrane</keyword>
<keyword evidence="9 11" id="KW-0739">Sodium transport</keyword>
<evidence type="ECO:0000256" key="7">
    <source>
        <dbReference type="ARBA" id="ARBA00023065"/>
    </source>
</evidence>
<evidence type="ECO:0000256" key="1">
    <source>
        <dbReference type="ARBA" id="ARBA00004141"/>
    </source>
</evidence>
<dbReference type="GO" id="GO:0005886">
    <property type="term" value="C:plasma membrane"/>
    <property type="evidence" value="ECO:0007669"/>
    <property type="project" value="TreeGrafter"/>
</dbReference>
<feature type="compositionally biased region" description="Pro residues" evidence="12">
    <location>
        <begin position="91"/>
        <end position="106"/>
    </location>
</feature>
<keyword evidence="10 11" id="KW-0407">Ion channel</keyword>
<dbReference type="Gene3D" id="2.60.470.10">
    <property type="entry name" value="Acid-sensing ion channels like domains"/>
    <property type="match status" value="1"/>
</dbReference>
<name>A0AAV4AMY7_9GAST</name>
<evidence type="ECO:0000256" key="12">
    <source>
        <dbReference type="SAM" id="MobiDB-lite"/>
    </source>
</evidence>
<keyword evidence="13" id="KW-0396">Initiation factor</keyword>
<dbReference type="PANTHER" id="PTHR11690">
    <property type="entry name" value="AMILORIDE-SENSITIVE SODIUM CHANNEL-RELATED"/>
    <property type="match status" value="1"/>
</dbReference>
<evidence type="ECO:0000256" key="4">
    <source>
        <dbReference type="ARBA" id="ARBA00022692"/>
    </source>
</evidence>
<keyword evidence="5" id="KW-1133">Transmembrane helix</keyword>
<dbReference type="Gene3D" id="1.10.287.770">
    <property type="entry name" value="YojJ-like"/>
    <property type="match status" value="1"/>
</dbReference>
<keyword evidence="7 11" id="KW-0406">Ion transport</keyword>
<keyword evidence="14" id="KW-1185">Reference proteome</keyword>
<dbReference type="Pfam" id="PF00858">
    <property type="entry name" value="ASC"/>
    <property type="match status" value="1"/>
</dbReference>
<comment type="caution">
    <text evidence="13">The sequence shown here is derived from an EMBL/GenBank/DDBJ whole genome shotgun (WGS) entry which is preliminary data.</text>
</comment>
<feature type="region of interest" description="Disordered" evidence="12">
    <location>
        <begin position="82"/>
        <end position="114"/>
    </location>
</feature>
<keyword evidence="2 11" id="KW-0813">Transport</keyword>
<evidence type="ECO:0000256" key="8">
    <source>
        <dbReference type="ARBA" id="ARBA00023136"/>
    </source>
</evidence>
<keyword evidence="4 11" id="KW-0812">Transmembrane</keyword>
<dbReference type="SUPFAM" id="SSF101447">
    <property type="entry name" value="Formin homology 2 domain (FH2 domain)"/>
    <property type="match status" value="1"/>
</dbReference>
<comment type="similarity">
    <text evidence="11">Belongs to the amiloride-sensitive sodium channel (TC 1.A.6) family.</text>
</comment>
<protein>
    <submittedName>
        <fullName evidence="13">Eukaryotic translation initiation factor 3 subunit f</fullName>
    </submittedName>
</protein>
<accession>A0AAV4AMY7</accession>
<comment type="subcellular location">
    <subcellularLocation>
        <location evidence="1">Membrane</location>
        <topology evidence="1">Multi-pass membrane protein</topology>
    </subcellularLocation>
</comment>
<sequence>MAAFKELLEYFPSYNLNGFDTLGRNFSQNNKKDNEKNSTGSIKNNGKDNRSRNRNNSTKTRKNFDFDYSRWATISNIYGRTTNDYTAAPSSSPPPPPPPPPPPSLPPATTTAKHTTAKDLIHEFSQTTSMHGVSHIAAQGPAWRRILWSILVICFVAWAIHNVAQILSDYNSHPVMTSVSSEYQSKMDFPAVTICNLNRIRLSHVHLPLLEAIQHYILLGLEVTQINTFINLMMRSYNSAQQRDMGHQIEDMLFRCNFGHELCTPENFTYAYNVQYGNCYTFASNHDPYRKEWTTMRAGPKHGLSVVFDIQYDEYMPTTPVSGLKVLIHDNGEVPFPEDGGVTASTAASTSIAVRKTQIKRLAPPYTDCIKVVDFSNKHKNLFAELGYTYTLNACQKSCLQTHNYKTCNCCDSSLPCIEEALRLSTGIVATQEKIPACNTSDYEIAECMDRLEYAFSENRLDCINNCPPACEESSFSTTVSTGRWPTENYWKAVLWQMGYHQNVTSLLKKTELTFLKLEIYFDSLTLETIINHPAYTWNKLLSDIGGQLGLLLGFSILTAIEIVELVVVDLGLGLGLRSLWSRQIETENSQKHINANSD</sequence>
<keyword evidence="6" id="KW-0915">Sodium</keyword>
<evidence type="ECO:0000313" key="13">
    <source>
        <dbReference type="EMBL" id="GFO08327.1"/>
    </source>
</evidence>
<dbReference type="InterPro" id="IPR001873">
    <property type="entry name" value="ENaC"/>
</dbReference>